<name>A0A840BUI6_9HYPH</name>
<dbReference type="AlphaFoldDB" id="A0A840BUI6"/>
<gene>
    <name evidence="1" type="ORF">GGR16_002074</name>
</gene>
<dbReference type="EMBL" id="JACIEN010000002">
    <property type="protein sequence ID" value="MBB4017045.1"/>
    <property type="molecule type" value="Genomic_DNA"/>
</dbReference>
<organism evidence="1 2">
    <name type="scientific">Chelatococcus caeni</name>
    <dbReference type="NCBI Taxonomy" id="1348468"/>
    <lineage>
        <taxon>Bacteria</taxon>
        <taxon>Pseudomonadati</taxon>
        <taxon>Pseudomonadota</taxon>
        <taxon>Alphaproteobacteria</taxon>
        <taxon>Hyphomicrobiales</taxon>
        <taxon>Chelatococcaceae</taxon>
        <taxon>Chelatococcus</taxon>
    </lineage>
</organism>
<evidence type="ECO:0000313" key="1">
    <source>
        <dbReference type="EMBL" id="MBB4017045.1"/>
    </source>
</evidence>
<evidence type="ECO:0000313" key="2">
    <source>
        <dbReference type="Proteomes" id="UP000577362"/>
    </source>
</evidence>
<sequence length="62" mass="7108">MRPLQRLQIERLELFFAEAHAQRDTARLRILRDELAERRGQRARVLAARVAIALGQSTARAA</sequence>
<keyword evidence="2" id="KW-1185">Reference proteome</keyword>
<proteinExistence type="predicted"/>
<reference evidence="1 2" key="1">
    <citation type="submission" date="2020-08" db="EMBL/GenBank/DDBJ databases">
        <title>Genomic Encyclopedia of Type Strains, Phase IV (KMG-IV): sequencing the most valuable type-strain genomes for metagenomic binning, comparative biology and taxonomic classification.</title>
        <authorList>
            <person name="Goeker M."/>
        </authorList>
    </citation>
    <scope>NUCLEOTIDE SEQUENCE [LARGE SCALE GENOMIC DNA]</scope>
    <source>
        <strain evidence="1 2">DSM 103737</strain>
    </source>
</reference>
<dbReference type="RefSeq" id="WP_183316536.1">
    <property type="nucleotide sequence ID" value="NZ_JACIEN010000002.1"/>
</dbReference>
<accession>A0A840BUI6</accession>
<protein>
    <submittedName>
        <fullName evidence="1">Uncharacterized protein</fullName>
    </submittedName>
</protein>
<dbReference type="Proteomes" id="UP000577362">
    <property type="component" value="Unassembled WGS sequence"/>
</dbReference>
<comment type="caution">
    <text evidence="1">The sequence shown here is derived from an EMBL/GenBank/DDBJ whole genome shotgun (WGS) entry which is preliminary data.</text>
</comment>